<dbReference type="EMBL" id="ML994716">
    <property type="protein sequence ID" value="KAF2176065.1"/>
    <property type="molecule type" value="Genomic_DNA"/>
</dbReference>
<name>A0A6A6DAE8_9PEZI</name>
<reference evidence="3" key="1">
    <citation type="journal article" date="2020" name="Stud. Mycol.">
        <title>101 Dothideomycetes genomes: a test case for predicting lifestyles and emergence of pathogens.</title>
        <authorList>
            <person name="Haridas S."/>
            <person name="Albert R."/>
            <person name="Binder M."/>
            <person name="Bloem J."/>
            <person name="Labutti K."/>
            <person name="Salamov A."/>
            <person name="Andreopoulos B."/>
            <person name="Baker S."/>
            <person name="Barry K."/>
            <person name="Bills G."/>
            <person name="Bluhm B."/>
            <person name="Cannon C."/>
            <person name="Castanera R."/>
            <person name="Culley D."/>
            <person name="Daum C."/>
            <person name="Ezra D."/>
            <person name="Gonzalez J."/>
            <person name="Henrissat B."/>
            <person name="Kuo A."/>
            <person name="Liang C."/>
            <person name="Lipzen A."/>
            <person name="Lutzoni F."/>
            <person name="Magnuson J."/>
            <person name="Mondo S."/>
            <person name="Nolan M."/>
            <person name="Ohm R."/>
            <person name="Pangilinan J."/>
            <person name="Park H.-J."/>
            <person name="Ramirez L."/>
            <person name="Alfaro M."/>
            <person name="Sun H."/>
            <person name="Tritt A."/>
            <person name="Yoshinaga Y."/>
            <person name="Zwiers L.-H."/>
            <person name="Turgeon B."/>
            <person name="Goodwin S."/>
            <person name="Spatafora J."/>
            <person name="Crous P."/>
            <person name="Grigoriev I."/>
        </authorList>
    </citation>
    <scope>NUCLEOTIDE SEQUENCE</scope>
    <source>
        <strain evidence="3">CBS 207.26</strain>
    </source>
</reference>
<feature type="domain" description="DUF7580" evidence="2">
    <location>
        <begin position="214"/>
        <end position="553"/>
    </location>
</feature>
<protein>
    <recommendedName>
        <fullName evidence="2">DUF7580 domain-containing protein</fullName>
    </recommendedName>
</protein>
<evidence type="ECO:0000256" key="1">
    <source>
        <dbReference type="SAM" id="MobiDB-lite"/>
    </source>
</evidence>
<keyword evidence="4" id="KW-1185">Reference proteome</keyword>
<sequence length="642" mass="72431">MSAPNIIPQSTEWMLLDALRRHVGRIATVDWETVNDSLRLKNHCQKIEFELRSFFNENLQSLADLEFEDDDNSAGAVQQAMHQLPEVCGLLESRLNSGLGLVGPEDTTYPNLTAIVEHLDSSTGSTRPFAFLSSSLPYRGWIDWLTGRKAKWEILFLFDGMTADKSSAAVEMLKNLNKLIEGLKRSIASLDGLSYARVPFSRSPYSKSQSTYSYFLRQAKAVFQTILSSHLQCSHREEGAHEILLQLPHLGDIDSCAASRTAPELEAFLSVCPERRWQEASFRLVPGNENITYRNLKLCPAIRSTEQHDIRLEVHVLHHVNVADYEGCDVQVLFSHNDRRLGSDPGMLLSDLIEAGLVGSPESGDTSSGIRIDRRSLAAKLVLGMLLSLQFDHIQAWDPEKIYILHRPKESHYVSCTAMRPDPRSGFQLPELDPSSQDISPPFLALTRLARTLLEICYGQLPRNELTGSADAHGNEWRALKKEIEDRTKNEEGSVRNLTFLAAARACLFFHYSYAYEYYRLLQRENRGDKHVSPVDLAKYTFYHNIMRKFEDNEQTNSQSSQDTMEEYCQNSKEQDEQIGTVPSHNGHYNSTNGDSYPAGFSESTELPVNIKKPPSGNGQSKSPDKIISLFDDIEERDGHSV</sequence>
<dbReference type="InterPro" id="IPR056002">
    <property type="entry name" value="DUF7580"/>
</dbReference>
<accession>A0A6A6DAE8</accession>
<evidence type="ECO:0000313" key="4">
    <source>
        <dbReference type="Proteomes" id="UP000800200"/>
    </source>
</evidence>
<gene>
    <name evidence="3" type="ORF">K469DRAFT_38321</name>
</gene>
<evidence type="ECO:0000313" key="3">
    <source>
        <dbReference type="EMBL" id="KAF2176065.1"/>
    </source>
</evidence>
<feature type="region of interest" description="Disordered" evidence="1">
    <location>
        <begin position="553"/>
        <end position="642"/>
    </location>
</feature>
<feature type="compositionally biased region" description="Polar residues" evidence="1">
    <location>
        <begin position="581"/>
        <end position="595"/>
    </location>
</feature>
<organism evidence="3 4">
    <name type="scientific">Zopfia rhizophila CBS 207.26</name>
    <dbReference type="NCBI Taxonomy" id="1314779"/>
    <lineage>
        <taxon>Eukaryota</taxon>
        <taxon>Fungi</taxon>
        <taxon>Dikarya</taxon>
        <taxon>Ascomycota</taxon>
        <taxon>Pezizomycotina</taxon>
        <taxon>Dothideomycetes</taxon>
        <taxon>Dothideomycetes incertae sedis</taxon>
        <taxon>Zopfiaceae</taxon>
        <taxon>Zopfia</taxon>
    </lineage>
</organism>
<evidence type="ECO:0000259" key="2">
    <source>
        <dbReference type="Pfam" id="PF24476"/>
    </source>
</evidence>
<dbReference type="Pfam" id="PF24476">
    <property type="entry name" value="DUF7580"/>
    <property type="match status" value="1"/>
</dbReference>
<proteinExistence type="predicted"/>
<dbReference type="AlphaFoldDB" id="A0A6A6DAE8"/>
<dbReference type="OrthoDB" id="206201at2759"/>
<dbReference type="Proteomes" id="UP000800200">
    <property type="component" value="Unassembled WGS sequence"/>
</dbReference>